<dbReference type="AlphaFoldDB" id="A0AAD8EQ52"/>
<dbReference type="PANTHER" id="PTHR11177:SF403">
    <property type="entry name" value="CHITINASE 2-RELATED"/>
    <property type="match status" value="1"/>
</dbReference>
<dbReference type="SMART" id="SM00636">
    <property type="entry name" value="Glyco_18"/>
    <property type="match status" value="1"/>
</dbReference>
<keyword evidence="4" id="KW-1185">Reference proteome</keyword>
<reference evidence="3" key="2">
    <citation type="submission" date="2023-05" db="EMBL/GenBank/DDBJ databases">
        <authorList>
            <person name="Fouks B."/>
        </authorList>
    </citation>
    <scope>NUCLEOTIDE SEQUENCE</scope>
    <source>
        <strain evidence="3">Stay&amp;Tobe</strain>
        <tissue evidence="3">Testes</tissue>
    </source>
</reference>
<proteinExistence type="predicted"/>
<reference evidence="3" key="1">
    <citation type="journal article" date="2023" name="IScience">
        <title>Live-bearing cockroach genome reveals convergent evolutionary mechanisms linked to viviparity in insects and beyond.</title>
        <authorList>
            <person name="Fouks B."/>
            <person name="Harrison M.C."/>
            <person name="Mikhailova A.A."/>
            <person name="Marchal E."/>
            <person name="English S."/>
            <person name="Carruthers M."/>
            <person name="Jennings E.C."/>
            <person name="Chiamaka E.L."/>
            <person name="Frigard R.A."/>
            <person name="Pippel M."/>
            <person name="Attardo G.M."/>
            <person name="Benoit J.B."/>
            <person name="Bornberg-Bauer E."/>
            <person name="Tobe S.S."/>
        </authorList>
    </citation>
    <scope>NUCLEOTIDE SEQUENCE</scope>
    <source>
        <strain evidence="3">Stay&amp;Tobe</strain>
    </source>
</reference>
<dbReference type="FunFam" id="3.10.50.10:FF:000001">
    <property type="entry name" value="Chitinase 3-like 1"/>
    <property type="match status" value="1"/>
</dbReference>
<dbReference type="InterPro" id="IPR017853">
    <property type="entry name" value="GH"/>
</dbReference>
<dbReference type="Proteomes" id="UP001233999">
    <property type="component" value="Unassembled WGS sequence"/>
</dbReference>
<dbReference type="GO" id="GO:0006032">
    <property type="term" value="P:chitin catabolic process"/>
    <property type="evidence" value="ECO:0007669"/>
    <property type="project" value="TreeGrafter"/>
</dbReference>
<dbReference type="Gene3D" id="3.10.50.10">
    <property type="match status" value="1"/>
</dbReference>
<dbReference type="InterPro" id="IPR011583">
    <property type="entry name" value="Chitinase_II/V-like_cat"/>
</dbReference>
<dbReference type="InterPro" id="IPR029070">
    <property type="entry name" value="Chitinase_insertion_sf"/>
</dbReference>
<evidence type="ECO:0000256" key="1">
    <source>
        <dbReference type="ARBA" id="ARBA00023157"/>
    </source>
</evidence>
<evidence type="ECO:0000313" key="4">
    <source>
        <dbReference type="Proteomes" id="UP001233999"/>
    </source>
</evidence>
<organism evidence="3 4">
    <name type="scientific">Diploptera punctata</name>
    <name type="common">Pacific beetle cockroach</name>
    <dbReference type="NCBI Taxonomy" id="6984"/>
    <lineage>
        <taxon>Eukaryota</taxon>
        <taxon>Metazoa</taxon>
        <taxon>Ecdysozoa</taxon>
        <taxon>Arthropoda</taxon>
        <taxon>Hexapoda</taxon>
        <taxon>Insecta</taxon>
        <taxon>Pterygota</taxon>
        <taxon>Neoptera</taxon>
        <taxon>Polyneoptera</taxon>
        <taxon>Dictyoptera</taxon>
        <taxon>Blattodea</taxon>
        <taxon>Blaberoidea</taxon>
        <taxon>Blaberidae</taxon>
        <taxon>Diplopterinae</taxon>
        <taxon>Diploptera</taxon>
    </lineage>
</organism>
<dbReference type="Gene3D" id="3.20.20.80">
    <property type="entry name" value="Glycosidases"/>
    <property type="match status" value="1"/>
</dbReference>
<gene>
    <name evidence="3" type="ORF">L9F63_011231</name>
</gene>
<dbReference type="InterPro" id="IPR001223">
    <property type="entry name" value="Glyco_hydro18_cat"/>
</dbReference>
<dbReference type="SUPFAM" id="SSF51445">
    <property type="entry name" value="(Trans)glycosidases"/>
    <property type="match status" value="1"/>
</dbReference>
<dbReference type="GO" id="GO:0008061">
    <property type="term" value="F:chitin binding"/>
    <property type="evidence" value="ECO:0007669"/>
    <property type="project" value="InterPro"/>
</dbReference>
<dbReference type="EMBL" id="JASPKZ010001576">
    <property type="protein sequence ID" value="KAJ9597944.1"/>
    <property type="molecule type" value="Genomic_DNA"/>
</dbReference>
<feature type="domain" description="GH18" evidence="2">
    <location>
        <begin position="1"/>
        <end position="314"/>
    </location>
</feature>
<sequence length="335" mass="38479">AYEKMTSLKKKHPHLKVLISMGGWARTHENYSIVAESPAKRKDFIASVVEFIRKYNFDGFDLHWQYPTEQRGVPDDKQNFVYMIKELKEEFVNQGKQWLLTAPIGVMPDTIEGAYIIPEVTKYLDYMFALCYAYHGYWDKKTGPNAPLKPSIAGDKLNVEESIKELLRRGAQREKLVLGLPLYGRNFNLENEKDTEGFGSPTVGEGFTGPYVQEQGTYGYNEICYELGRTYSNWIVHWDTVTHTPYMTYKEKFMSYDNEKSLTEKVQFALNKKLAGVVAYSLDTDDFRGSCAFDKSGPVDYPLMRAINKAFTIAHGAQEPCENVYKHKPISNDVR</sequence>
<accession>A0AAD8EQ52</accession>
<dbReference type="GO" id="GO:0005975">
    <property type="term" value="P:carbohydrate metabolic process"/>
    <property type="evidence" value="ECO:0007669"/>
    <property type="project" value="InterPro"/>
</dbReference>
<feature type="non-terminal residue" evidence="3">
    <location>
        <position position="1"/>
    </location>
</feature>
<protein>
    <recommendedName>
        <fullName evidence="2">GH18 domain-containing protein</fullName>
    </recommendedName>
</protein>
<dbReference type="Pfam" id="PF00704">
    <property type="entry name" value="Glyco_hydro_18"/>
    <property type="match status" value="1"/>
</dbReference>
<evidence type="ECO:0000259" key="2">
    <source>
        <dbReference type="PROSITE" id="PS51910"/>
    </source>
</evidence>
<name>A0AAD8EQ52_DIPPU</name>
<dbReference type="PANTHER" id="PTHR11177">
    <property type="entry name" value="CHITINASE"/>
    <property type="match status" value="1"/>
</dbReference>
<dbReference type="SUPFAM" id="SSF54556">
    <property type="entry name" value="Chitinase insertion domain"/>
    <property type="match status" value="1"/>
</dbReference>
<comment type="caution">
    <text evidence="3">The sequence shown here is derived from an EMBL/GenBank/DDBJ whole genome shotgun (WGS) entry which is preliminary data.</text>
</comment>
<dbReference type="PROSITE" id="PS51910">
    <property type="entry name" value="GH18_2"/>
    <property type="match status" value="1"/>
</dbReference>
<dbReference type="GO" id="GO:0004568">
    <property type="term" value="F:chitinase activity"/>
    <property type="evidence" value="ECO:0007669"/>
    <property type="project" value="TreeGrafter"/>
</dbReference>
<dbReference type="InterPro" id="IPR050314">
    <property type="entry name" value="Glycosyl_Hydrlase_18"/>
</dbReference>
<evidence type="ECO:0000313" key="3">
    <source>
        <dbReference type="EMBL" id="KAJ9597944.1"/>
    </source>
</evidence>
<keyword evidence="1" id="KW-1015">Disulfide bond</keyword>
<dbReference type="GO" id="GO:0005576">
    <property type="term" value="C:extracellular region"/>
    <property type="evidence" value="ECO:0007669"/>
    <property type="project" value="TreeGrafter"/>
</dbReference>